<organism evidence="1 2">
    <name type="scientific">Panagrolaimus sp. PS1159</name>
    <dbReference type="NCBI Taxonomy" id="55785"/>
    <lineage>
        <taxon>Eukaryota</taxon>
        <taxon>Metazoa</taxon>
        <taxon>Ecdysozoa</taxon>
        <taxon>Nematoda</taxon>
        <taxon>Chromadorea</taxon>
        <taxon>Rhabditida</taxon>
        <taxon>Tylenchina</taxon>
        <taxon>Panagrolaimomorpha</taxon>
        <taxon>Panagrolaimoidea</taxon>
        <taxon>Panagrolaimidae</taxon>
        <taxon>Panagrolaimus</taxon>
    </lineage>
</organism>
<dbReference type="WBParaSite" id="PS1159_v2.g22878.t1">
    <property type="protein sequence ID" value="PS1159_v2.g22878.t1"/>
    <property type="gene ID" value="PS1159_v2.g22878"/>
</dbReference>
<proteinExistence type="predicted"/>
<evidence type="ECO:0000313" key="2">
    <source>
        <dbReference type="WBParaSite" id="PS1159_v2.g22878.t1"/>
    </source>
</evidence>
<reference evidence="2" key="1">
    <citation type="submission" date="2022-11" db="UniProtKB">
        <authorList>
            <consortium name="WormBaseParasite"/>
        </authorList>
    </citation>
    <scope>IDENTIFICATION</scope>
</reference>
<evidence type="ECO:0000313" key="1">
    <source>
        <dbReference type="Proteomes" id="UP000887580"/>
    </source>
</evidence>
<accession>A0AC35G141</accession>
<sequence length="334" mass="39432">MLLNLPILCQIEILKRLPPTSVDTSALVCRHLNSVITKCRNHLPKVRVFMAITNEMDFENITICVYLHPIHYNGSFEGCMKRRVYKQLTIKITELQTFDLQKHFGLFELESILLTSRHRQLSPISFELANFVEKIILSQPKLRYFSARSLDFKHFGINEIDRFLSSFQNLHRLHIFKLDSCHFQNFQSIYTIYSSKILYKTRQFREVCTTRENSTLQNAALMKEINGNFFKMLQSENNLLELLDISSSVNWPFGSFVYFIETWIISKTPKNFISFTVMRTPEFESIVEEIKVHPWIFNHDEPLTFKNKHNENLILQVCVESLLYFSIHMVTVQN</sequence>
<name>A0AC35G141_9BILA</name>
<protein>
    <submittedName>
        <fullName evidence="2">F-box domain-containing protein</fullName>
    </submittedName>
</protein>
<dbReference type="Proteomes" id="UP000887580">
    <property type="component" value="Unplaced"/>
</dbReference>